<protein>
    <submittedName>
        <fullName evidence="3">19904_t:CDS:1</fullName>
    </submittedName>
</protein>
<proteinExistence type="predicted"/>
<feature type="coiled-coil region" evidence="1">
    <location>
        <begin position="26"/>
        <end position="53"/>
    </location>
</feature>
<feature type="region of interest" description="Disordered" evidence="2">
    <location>
        <begin position="338"/>
        <end position="377"/>
    </location>
</feature>
<dbReference type="OrthoDB" id="2445732at2759"/>
<name>A0A9N9JZY8_9GLOM</name>
<organism evidence="3 4">
    <name type="scientific">Dentiscutata erythropus</name>
    <dbReference type="NCBI Taxonomy" id="1348616"/>
    <lineage>
        <taxon>Eukaryota</taxon>
        <taxon>Fungi</taxon>
        <taxon>Fungi incertae sedis</taxon>
        <taxon>Mucoromycota</taxon>
        <taxon>Glomeromycotina</taxon>
        <taxon>Glomeromycetes</taxon>
        <taxon>Diversisporales</taxon>
        <taxon>Gigasporaceae</taxon>
        <taxon>Dentiscutata</taxon>
    </lineage>
</organism>
<accession>A0A9N9JZY8</accession>
<dbReference type="AlphaFoldDB" id="A0A9N9JZY8"/>
<evidence type="ECO:0000256" key="1">
    <source>
        <dbReference type="SAM" id="Coils"/>
    </source>
</evidence>
<comment type="caution">
    <text evidence="3">The sequence shown here is derived from an EMBL/GenBank/DDBJ whole genome shotgun (WGS) entry which is preliminary data.</text>
</comment>
<dbReference type="EMBL" id="CAJVPY010036574">
    <property type="protein sequence ID" value="CAG8802137.1"/>
    <property type="molecule type" value="Genomic_DNA"/>
</dbReference>
<keyword evidence="4" id="KW-1185">Reference proteome</keyword>
<feature type="non-terminal residue" evidence="3">
    <location>
        <position position="377"/>
    </location>
</feature>
<evidence type="ECO:0000313" key="4">
    <source>
        <dbReference type="Proteomes" id="UP000789405"/>
    </source>
</evidence>
<gene>
    <name evidence="3" type="ORF">DERYTH_LOCUS23609</name>
</gene>
<keyword evidence="1" id="KW-0175">Coiled coil</keyword>
<dbReference type="Proteomes" id="UP000789405">
    <property type="component" value="Unassembled WGS sequence"/>
</dbReference>
<evidence type="ECO:0000256" key="2">
    <source>
        <dbReference type="SAM" id="MobiDB-lite"/>
    </source>
</evidence>
<evidence type="ECO:0000313" key="3">
    <source>
        <dbReference type="EMBL" id="CAG8802137.1"/>
    </source>
</evidence>
<reference evidence="3" key="1">
    <citation type="submission" date="2021-06" db="EMBL/GenBank/DDBJ databases">
        <authorList>
            <person name="Kallberg Y."/>
            <person name="Tangrot J."/>
            <person name="Rosling A."/>
        </authorList>
    </citation>
    <scope>NUCLEOTIDE SEQUENCE</scope>
    <source>
        <strain evidence="3">MA453B</strain>
    </source>
</reference>
<sequence>ECCYQKYIYKPKLFDTDSEYYNYLLINIAKLNLQTENRNYERLKEKIKNTFDLNLLKTGGQIDNKIENSLTLTTTQKDNLQKKRLEQKRIVQRYNNLQDNINDKTQITIDTILPNNLKEQLNNIHKEHLSLLLYNQKYNEFVKQIRNETGLEKLKNEWIRKINESDFTEDDKQSLHKIQEKQIRELEKDQPGTNDYQHIRREHVQDLSNNKEDKQLLAEEEKYDLLIQTLEQEYLETPCEQNKLQELQQELYLKRNFKLNHKDISTFSEAFELLLNNVILKENVYCLLQELLLGYLKVFPHENDDNKKTLLEKIKDNLQEKEYLEMIDNILSKYKKHDLDEKEEEYPKKPKIDDENLSKEEEDLSKNNEKENKSKNN</sequence>